<dbReference type="Proteomes" id="UP000887013">
    <property type="component" value="Unassembled WGS sequence"/>
</dbReference>
<comment type="caution">
    <text evidence="4">The sequence shown here is derived from an EMBL/GenBank/DDBJ whole genome shotgun (WGS) entry which is preliminary data.</text>
</comment>
<feature type="domain" description="MD-2-related lipid-recognition" evidence="3">
    <location>
        <begin position="24"/>
        <end position="177"/>
    </location>
</feature>
<proteinExistence type="predicted"/>
<dbReference type="SUPFAM" id="SSF63707">
    <property type="entry name" value="Ganglioside M2 (gm2) activator"/>
    <property type="match status" value="1"/>
</dbReference>
<dbReference type="AlphaFoldDB" id="A0A8X6P005"/>
<gene>
    <name evidence="4" type="primary">NCL1_52557</name>
    <name evidence="4" type="ORF">NPIL_374081</name>
</gene>
<evidence type="ECO:0000259" key="3">
    <source>
        <dbReference type="SMART" id="SM00737"/>
    </source>
</evidence>
<dbReference type="OrthoDB" id="6409159at2759"/>
<evidence type="ECO:0000313" key="4">
    <source>
        <dbReference type="EMBL" id="GFT44058.1"/>
    </source>
</evidence>
<dbReference type="GO" id="GO:0009898">
    <property type="term" value="C:cytoplasmic side of plasma membrane"/>
    <property type="evidence" value="ECO:0007669"/>
    <property type="project" value="TreeGrafter"/>
</dbReference>
<sequence>MKSFYFSLGCFYLILNSYINALNYEKCGSGKHILTVRKLSVSPEPIQLSGKDITFSIDADLHEDIPAGARLKVKAWKFVNILGMKVFFAAPCVVPMGCDIEHCKLFNSFSDDHCPFITNSNKCGCPIKSQIFRAENLVTPLPPLSGIAKWFASGSFWIEVQLTTSNSEQLGCYAVTGEAVA</sequence>
<dbReference type="GO" id="GO:0006689">
    <property type="term" value="P:ganglioside catabolic process"/>
    <property type="evidence" value="ECO:0007669"/>
    <property type="project" value="InterPro"/>
</dbReference>
<dbReference type="GO" id="GO:0005319">
    <property type="term" value="F:lipid transporter activity"/>
    <property type="evidence" value="ECO:0007669"/>
    <property type="project" value="TreeGrafter"/>
</dbReference>
<feature type="signal peptide" evidence="2">
    <location>
        <begin position="1"/>
        <end position="21"/>
    </location>
</feature>
<evidence type="ECO:0000313" key="5">
    <source>
        <dbReference type="Proteomes" id="UP000887013"/>
    </source>
</evidence>
<dbReference type="PANTHER" id="PTHR17357:SF0">
    <property type="entry name" value="GANGLIOSIDE GM2 ACTIVATOR"/>
    <property type="match status" value="1"/>
</dbReference>
<dbReference type="Pfam" id="PF02221">
    <property type="entry name" value="E1_DerP2_DerF2"/>
    <property type="match status" value="1"/>
</dbReference>
<accession>A0A8X6P005</accession>
<dbReference type="InterPro" id="IPR028996">
    <property type="entry name" value="GM2-AP"/>
</dbReference>
<dbReference type="Gene3D" id="2.70.220.10">
    <property type="entry name" value="Ganglioside GM2 activator"/>
    <property type="match status" value="1"/>
</dbReference>
<name>A0A8X6P005_NEPPI</name>
<protein>
    <submittedName>
        <fullName evidence="4">ML domain-containing protein</fullName>
    </submittedName>
</protein>
<dbReference type="InterPro" id="IPR003172">
    <property type="entry name" value="ML_dom"/>
</dbReference>
<dbReference type="GO" id="GO:0008047">
    <property type="term" value="F:enzyme activator activity"/>
    <property type="evidence" value="ECO:0007669"/>
    <property type="project" value="InterPro"/>
</dbReference>
<dbReference type="SMART" id="SM00737">
    <property type="entry name" value="ML"/>
    <property type="match status" value="1"/>
</dbReference>
<keyword evidence="1 2" id="KW-0732">Signal</keyword>
<dbReference type="InterPro" id="IPR036846">
    <property type="entry name" value="GM2-AP_sf"/>
</dbReference>
<reference evidence="4" key="1">
    <citation type="submission" date="2020-08" db="EMBL/GenBank/DDBJ databases">
        <title>Multicomponent nature underlies the extraordinary mechanical properties of spider dragline silk.</title>
        <authorList>
            <person name="Kono N."/>
            <person name="Nakamura H."/>
            <person name="Mori M."/>
            <person name="Yoshida Y."/>
            <person name="Ohtoshi R."/>
            <person name="Malay A.D."/>
            <person name="Moran D.A.P."/>
            <person name="Tomita M."/>
            <person name="Numata K."/>
            <person name="Arakawa K."/>
        </authorList>
    </citation>
    <scope>NUCLEOTIDE SEQUENCE</scope>
</reference>
<evidence type="ECO:0000256" key="1">
    <source>
        <dbReference type="ARBA" id="ARBA00022729"/>
    </source>
</evidence>
<keyword evidence="5" id="KW-1185">Reference proteome</keyword>
<evidence type="ECO:0000256" key="2">
    <source>
        <dbReference type="SAM" id="SignalP"/>
    </source>
</evidence>
<organism evidence="4 5">
    <name type="scientific">Nephila pilipes</name>
    <name type="common">Giant wood spider</name>
    <name type="synonym">Nephila maculata</name>
    <dbReference type="NCBI Taxonomy" id="299642"/>
    <lineage>
        <taxon>Eukaryota</taxon>
        <taxon>Metazoa</taxon>
        <taxon>Ecdysozoa</taxon>
        <taxon>Arthropoda</taxon>
        <taxon>Chelicerata</taxon>
        <taxon>Arachnida</taxon>
        <taxon>Araneae</taxon>
        <taxon>Araneomorphae</taxon>
        <taxon>Entelegynae</taxon>
        <taxon>Araneoidea</taxon>
        <taxon>Nephilidae</taxon>
        <taxon>Nephila</taxon>
    </lineage>
</organism>
<dbReference type="PANTHER" id="PTHR17357">
    <property type="entry name" value="GM2 GANGLIOSIDE ACTIVATOR PROTEIN"/>
    <property type="match status" value="1"/>
</dbReference>
<dbReference type="EMBL" id="BMAW01064220">
    <property type="protein sequence ID" value="GFT44058.1"/>
    <property type="molecule type" value="Genomic_DNA"/>
</dbReference>
<feature type="chain" id="PRO_5036454752" evidence="2">
    <location>
        <begin position="22"/>
        <end position="181"/>
    </location>
</feature>